<gene>
    <name evidence="2" type="ORF">HPB48_009255</name>
</gene>
<proteinExistence type="predicted"/>
<sequence length="229" mass="25213">MRDLVQTTPARILAARMMGATKSAFITFEGTSVPRYIIYRCGRYRCYPHRPKAQLCTRCHTLGHQEDVCPLPHPTRLGPVCSLDITNLTSTMTHECVPKCRLCKGSHASTSTDCPIRQQADAFMAQQAKKRIQALRTKHTSGHRSRSRSKVLQRSSSEGRKNLAPPPPPPSKHKGHVQWPKVPLPGQPGTQVTFQHTSTPPGSHQGAPTKLSSSQITLTPVYRASLAAP</sequence>
<feature type="compositionally biased region" description="Polar residues" evidence="1">
    <location>
        <begin position="188"/>
        <end position="202"/>
    </location>
</feature>
<organism evidence="2 3">
    <name type="scientific">Haemaphysalis longicornis</name>
    <name type="common">Bush tick</name>
    <dbReference type="NCBI Taxonomy" id="44386"/>
    <lineage>
        <taxon>Eukaryota</taxon>
        <taxon>Metazoa</taxon>
        <taxon>Ecdysozoa</taxon>
        <taxon>Arthropoda</taxon>
        <taxon>Chelicerata</taxon>
        <taxon>Arachnida</taxon>
        <taxon>Acari</taxon>
        <taxon>Parasitiformes</taxon>
        <taxon>Ixodida</taxon>
        <taxon>Ixodoidea</taxon>
        <taxon>Ixodidae</taxon>
        <taxon>Haemaphysalinae</taxon>
        <taxon>Haemaphysalis</taxon>
    </lineage>
</organism>
<evidence type="ECO:0000256" key="1">
    <source>
        <dbReference type="SAM" id="MobiDB-lite"/>
    </source>
</evidence>
<feature type="compositionally biased region" description="Basic residues" evidence="1">
    <location>
        <begin position="128"/>
        <end position="151"/>
    </location>
</feature>
<protein>
    <submittedName>
        <fullName evidence="2">Uncharacterized protein</fullName>
    </submittedName>
</protein>
<dbReference type="AlphaFoldDB" id="A0A9J6GGF8"/>
<dbReference type="VEuPathDB" id="VectorBase:HLOH_048049"/>
<name>A0A9J6GGF8_HAELO</name>
<keyword evidence="3" id="KW-1185">Reference proteome</keyword>
<evidence type="ECO:0000313" key="2">
    <source>
        <dbReference type="EMBL" id="KAH9373865.1"/>
    </source>
</evidence>
<evidence type="ECO:0000313" key="3">
    <source>
        <dbReference type="Proteomes" id="UP000821853"/>
    </source>
</evidence>
<feature type="region of interest" description="Disordered" evidence="1">
    <location>
        <begin position="125"/>
        <end position="215"/>
    </location>
</feature>
<reference evidence="2 3" key="1">
    <citation type="journal article" date="2020" name="Cell">
        <title>Large-Scale Comparative Analyses of Tick Genomes Elucidate Their Genetic Diversity and Vector Capacities.</title>
        <authorList>
            <consortium name="Tick Genome and Microbiome Consortium (TIGMIC)"/>
            <person name="Jia N."/>
            <person name="Wang J."/>
            <person name="Shi W."/>
            <person name="Du L."/>
            <person name="Sun Y."/>
            <person name="Zhan W."/>
            <person name="Jiang J.F."/>
            <person name="Wang Q."/>
            <person name="Zhang B."/>
            <person name="Ji P."/>
            <person name="Bell-Sakyi L."/>
            <person name="Cui X.M."/>
            <person name="Yuan T.T."/>
            <person name="Jiang B.G."/>
            <person name="Yang W.F."/>
            <person name="Lam T.T."/>
            <person name="Chang Q.C."/>
            <person name="Ding S.J."/>
            <person name="Wang X.J."/>
            <person name="Zhu J.G."/>
            <person name="Ruan X.D."/>
            <person name="Zhao L."/>
            <person name="Wei J.T."/>
            <person name="Ye R.Z."/>
            <person name="Que T.C."/>
            <person name="Du C.H."/>
            <person name="Zhou Y.H."/>
            <person name="Cheng J.X."/>
            <person name="Dai P.F."/>
            <person name="Guo W.B."/>
            <person name="Han X.H."/>
            <person name="Huang E.J."/>
            <person name="Li L.F."/>
            <person name="Wei W."/>
            <person name="Gao Y.C."/>
            <person name="Liu J.Z."/>
            <person name="Shao H.Z."/>
            <person name="Wang X."/>
            <person name="Wang C.C."/>
            <person name="Yang T.C."/>
            <person name="Huo Q.B."/>
            <person name="Li W."/>
            <person name="Chen H.Y."/>
            <person name="Chen S.E."/>
            <person name="Zhou L.G."/>
            <person name="Ni X.B."/>
            <person name="Tian J.H."/>
            <person name="Sheng Y."/>
            <person name="Liu T."/>
            <person name="Pan Y.S."/>
            <person name="Xia L.Y."/>
            <person name="Li J."/>
            <person name="Zhao F."/>
            <person name="Cao W.C."/>
        </authorList>
    </citation>
    <scope>NUCLEOTIDE SEQUENCE [LARGE SCALE GENOMIC DNA]</scope>
    <source>
        <strain evidence="2">HaeL-2018</strain>
    </source>
</reference>
<comment type="caution">
    <text evidence="2">The sequence shown here is derived from an EMBL/GenBank/DDBJ whole genome shotgun (WGS) entry which is preliminary data.</text>
</comment>
<dbReference type="Proteomes" id="UP000821853">
    <property type="component" value="Chromosome 4"/>
</dbReference>
<accession>A0A9J6GGF8</accession>
<dbReference type="EMBL" id="JABSTR010000006">
    <property type="protein sequence ID" value="KAH9373865.1"/>
    <property type="molecule type" value="Genomic_DNA"/>
</dbReference>